<evidence type="ECO:0000313" key="2">
    <source>
        <dbReference type="EMBL" id="CCK77320.1"/>
    </source>
</evidence>
<proteinExistence type="predicted"/>
<sequence length="239" mass="26491">MNYLNPQLKDALAAEYVLGTLHGGARRRFQKLMLQYPSLREATWLWEQQLHGLNERLTPVEPDAKVWNSIKEQLMFDSVQDAEPIKVKNQNVVMLNTSLNRAWKSVTALATAATILMAIVLFDKQNPDAVLPQQVAVMQTEQADTLWLIEVGENSIDVLATRKLTPEPNNDFELWIVAKGIENPISLGLLPKSGKLSLPKHADFDSMDIVALAVSIEPLNGSPNGLPTKVLYTAALATL</sequence>
<keyword evidence="3" id="KW-1185">Reference proteome</keyword>
<feature type="domain" description="Anti-sigma K factor RskA C-terminal" evidence="1">
    <location>
        <begin position="109"/>
        <end position="228"/>
    </location>
</feature>
<dbReference type="STRING" id="698738.OLEAN_C31440"/>
<accession>R4YQT7</accession>
<dbReference type="HOGENOM" id="CLU_075065_0_0_6"/>
<evidence type="ECO:0000313" key="3">
    <source>
        <dbReference type="Proteomes" id="UP000032749"/>
    </source>
</evidence>
<dbReference type="Proteomes" id="UP000032749">
    <property type="component" value="Chromosome"/>
</dbReference>
<gene>
    <name evidence="2" type="ORF">OLEAN_C31440</name>
</gene>
<dbReference type="PATRIC" id="fig|698738.3.peg.3268"/>
<protein>
    <recommendedName>
        <fullName evidence="1">Anti-sigma K factor RskA C-terminal domain-containing protein</fullName>
    </recommendedName>
</protein>
<dbReference type="OrthoDB" id="5298046at2"/>
<name>R4YQT7_OLEAN</name>
<dbReference type="GO" id="GO:0005886">
    <property type="term" value="C:plasma membrane"/>
    <property type="evidence" value="ECO:0007669"/>
    <property type="project" value="InterPro"/>
</dbReference>
<organism evidence="2 3">
    <name type="scientific">Oleispira antarctica RB-8</name>
    <dbReference type="NCBI Taxonomy" id="698738"/>
    <lineage>
        <taxon>Bacteria</taxon>
        <taxon>Pseudomonadati</taxon>
        <taxon>Pseudomonadota</taxon>
        <taxon>Gammaproteobacteria</taxon>
        <taxon>Oceanospirillales</taxon>
        <taxon>Oceanospirillaceae</taxon>
        <taxon>Oleispira</taxon>
    </lineage>
</organism>
<dbReference type="KEGG" id="oai:OLEAN_C31440"/>
<dbReference type="InterPro" id="IPR018764">
    <property type="entry name" value="RskA_C"/>
</dbReference>
<dbReference type="EMBL" id="FO203512">
    <property type="protein sequence ID" value="CCK77320.1"/>
    <property type="molecule type" value="Genomic_DNA"/>
</dbReference>
<evidence type="ECO:0000259" key="1">
    <source>
        <dbReference type="Pfam" id="PF10099"/>
    </source>
</evidence>
<dbReference type="AlphaFoldDB" id="R4YQT7"/>
<reference evidence="2 3" key="1">
    <citation type="journal article" date="2013" name="Nat. Commun.">
        <title>Genome sequence and functional genomic analysis of the oil-degrading bacterium Oleispira antarctica.</title>
        <authorList>
            <person name="Kube M."/>
            <person name="Chernikova T.N."/>
            <person name="Al-Ramahi Y."/>
            <person name="Beloqui A."/>
            <person name="Lopez-Cortez N."/>
            <person name="Guazzaroni M.E."/>
            <person name="Heipieper H.J."/>
            <person name="Klages S."/>
            <person name="Kotsyurbenko O.R."/>
            <person name="Langer I."/>
            <person name="Nechitaylo T.Y."/>
            <person name="Lunsdorf H."/>
            <person name="Fernandez M."/>
            <person name="Juarez S."/>
            <person name="Ciordia S."/>
            <person name="Singer A."/>
            <person name="Kagan O."/>
            <person name="Egorova O."/>
            <person name="Petit P.A."/>
            <person name="Stogios P."/>
            <person name="Kim Y."/>
            <person name="Tchigvintsev A."/>
            <person name="Flick R."/>
            <person name="Denaro R."/>
            <person name="Genovese M."/>
            <person name="Albar J.P."/>
            <person name="Reva O.N."/>
            <person name="Martinez-Gomariz M."/>
            <person name="Tran H."/>
            <person name="Ferrer M."/>
            <person name="Savchenko A."/>
            <person name="Yakunin A.F."/>
            <person name="Yakimov M.M."/>
            <person name="Golyshina O.V."/>
            <person name="Reinhardt R."/>
            <person name="Golyshin P.N."/>
        </authorList>
    </citation>
    <scope>NUCLEOTIDE SEQUENCE [LARGE SCALE GENOMIC DNA]</scope>
</reference>
<dbReference type="Pfam" id="PF10099">
    <property type="entry name" value="RskA_C"/>
    <property type="match status" value="1"/>
</dbReference>